<dbReference type="Proteomes" id="UP001595477">
    <property type="component" value="Unassembled WGS sequence"/>
</dbReference>
<reference evidence="3" key="1">
    <citation type="journal article" date="2019" name="Int. J. Syst. Evol. Microbiol.">
        <title>The Global Catalogue of Microorganisms (GCM) 10K type strain sequencing project: providing services to taxonomists for standard genome sequencing and annotation.</title>
        <authorList>
            <consortium name="The Broad Institute Genomics Platform"/>
            <consortium name="The Broad Institute Genome Sequencing Center for Infectious Disease"/>
            <person name="Wu L."/>
            <person name="Ma J."/>
        </authorList>
    </citation>
    <scope>NUCLEOTIDE SEQUENCE [LARGE SCALE GENOMIC DNA]</scope>
    <source>
        <strain evidence="3">KCTC 52449</strain>
    </source>
</reference>
<name>A0ABV7K3Q3_9ALTE</name>
<dbReference type="RefSeq" id="WP_241155611.1">
    <property type="nucleotide sequence ID" value="NZ_JBHRSX010000095.1"/>
</dbReference>
<sequence>MLVGIQLSISRTQQKANFRATLKLVAIIKRIIGLSQKHRGLTATYLQGNQAVAGELHEIRRNIELLISDANQIGLTTSEARWEAYLDHWRRLESTSMQLNPPESFKQHTSLIETLLYLLQDVAEHIEFAETDQSVNEAHFLWREFPQLVEYIGQARAVGVATATKGESTQIDKVKLGYLCEKINLMSETVFNKLNQVAKVSESGQLIQARQACLQLVSLINEQLIQPGKVSIANQDYFAKASHTMDQCNTLLDNELSAIVTRFSD</sequence>
<gene>
    <name evidence="2" type="ORF">ACFOEW_17425</name>
</gene>
<dbReference type="Pfam" id="PF08376">
    <property type="entry name" value="NIT"/>
    <property type="match status" value="1"/>
</dbReference>
<evidence type="ECO:0000259" key="1">
    <source>
        <dbReference type="Pfam" id="PF08376"/>
    </source>
</evidence>
<evidence type="ECO:0000313" key="3">
    <source>
        <dbReference type="Proteomes" id="UP001595477"/>
    </source>
</evidence>
<keyword evidence="3" id="KW-1185">Reference proteome</keyword>
<comment type="caution">
    <text evidence="2">The sequence shown here is derived from an EMBL/GenBank/DDBJ whole genome shotgun (WGS) entry which is preliminary data.</text>
</comment>
<feature type="domain" description="Nitrate/nitrite sensing protein" evidence="1">
    <location>
        <begin position="36"/>
        <end position="251"/>
    </location>
</feature>
<dbReference type="EMBL" id="JBHRSX010000095">
    <property type="protein sequence ID" value="MFC3203594.1"/>
    <property type="molecule type" value="Genomic_DNA"/>
</dbReference>
<organism evidence="2 3">
    <name type="scientific">Alteromonas oceani</name>
    <dbReference type="NCBI Taxonomy" id="2071609"/>
    <lineage>
        <taxon>Bacteria</taxon>
        <taxon>Pseudomonadati</taxon>
        <taxon>Pseudomonadota</taxon>
        <taxon>Gammaproteobacteria</taxon>
        <taxon>Alteromonadales</taxon>
        <taxon>Alteromonadaceae</taxon>
        <taxon>Alteromonas/Salinimonas group</taxon>
        <taxon>Alteromonas</taxon>
    </lineage>
</organism>
<proteinExistence type="predicted"/>
<dbReference type="InterPro" id="IPR013587">
    <property type="entry name" value="Nitrate/nitrite_sensing"/>
</dbReference>
<evidence type="ECO:0000313" key="2">
    <source>
        <dbReference type="EMBL" id="MFC3203594.1"/>
    </source>
</evidence>
<accession>A0ABV7K3Q3</accession>
<protein>
    <submittedName>
        <fullName evidence="2">Nitrate- and nitrite sensing domain-containing protein</fullName>
    </submittedName>
</protein>